<gene>
    <name evidence="5" type="ORF">SGRAN_2379</name>
</gene>
<dbReference type="Gene3D" id="3.10.560.10">
    <property type="entry name" value="Outer membrane lipoprotein wza domain like"/>
    <property type="match status" value="1"/>
</dbReference>
<dbReference type="Proteomes" id="UP000058599">
    <property type="component" value="Chromosome"/>
</dbReference>
<evidence type="ECO:0000256" key="1">
    <source>
        <dbReference type="ARBA" id="ARBA00022729"/>
    </source>
</evidence>
<dbReference type="AlphaFoldDB" id="A0AA86GKV0"/>
<evidence type="ECO:0000259" key="3">
    <source>
        <dbReference type="Pfam" id="PF02563"/>
    </source>
</evidence>
<evidence type="ECO:0000256" key="2">
    <source>
        <dbReference type="SAM" id="SignalP"/>
    </source>
</evidence>
<sequence>MMDLRFLSAVAMLGLSACVKPAGPVAVDPASGVTLLTSLPVPTGDDVRSSVRTSFVGPFSELSLDVFGVRDLRLDVVTDGEGRFTFPLIGAVEGAGKTPEQLATEIETRLRGRYLRDPRVTVNFRTPQNPLTFQAQGVTIDGEVRKPGQYPLSGKATLMRAVALAGGTTEFSKLDDVLVFRNVAGQQYVGVYNLLAIRRGNYADPEVFPNDVVVVGDSPQRRMLDNILKASTLLSTPLVILGNQL</sequence>
<accession>A0AA86GKV0</accession>
<dbReference type="PANTHER" id="PTHR33619:SF3">
    <property type="entry name" value="POLYSACCHARIDE EXPORT PROTEIN GFCE-RELATED"/>
    <property type="match status" value="1"/>
</dbReference>
<dbReference type="InterPro" id="IPR003715">
    <property type="entry name" value="Poly_export_N"/>
</dbReference>
<proteinExistence type="predicted"/>
<feature type="chain" id="PRO_5041739388" evidence="2">
    <location>
        <begin position="23"/>
        <end position="245"/>
    </location>
</feature>
<dbReference type="InterPro" id="IPR049712">
    <property type="entry name" value="Poly_export"/>
</dbReference>
<name>A0AA86GKV0_9SPHN</name>
<dbReference type="GO" id="GO:0015159">
    <property type="term" value="F:polysaccharide transmembrane transporter activity"/>
    <property type="evidence" value="ECO:0007669"/>
    <property type="project" value="InterPro"/>
</dbReference>
<protein>
    <submittedName>
        <fullName evidence="5">Polysaccharide export protein</fullName>
    </submittedName>
</protein>
<dbReference type="KEGG" id="sgi:SGRAN_2379"/>
<evidence type="ECO:0000313" key="5">
    <source>
        <dbReference type="EMBL" id="AMG74742.1"/>
    </source>
</evidence>
<evidence type="ECO:0000313" key="6">
    <source>
        <dbReference type="Proteomes" id="UP000058599"/>
    </source>
</evidence>
<organism evidence="5 6">
    <name type="scientific">Sphingopyxis granuli</name>
    <dbReference type="NCBI Taxonomy" id="267128"/>
    <lineage>
        <taxon>Bacteria</taxon>
        <taxon>Pseudomonadati</taxon>
        <taxon>Pseudomonadota</taxon>
        <taxon>Alphaproteobacteria</taxon>
        <taxon>Sphingomonadales</taxon>
        <taxon>Sphingomonadaceae</taxon>
        <taxon>Sphingopyxis</taxon>
    </lineage>
</organism>
<reference evidence="5 6" key="1">
    <citation type="journal article" date="2016" name="BMC Genomics">
        <title>Genomic analysis of the nitrate-respiring Sphingopyxis granuli (formerly Sphingomonas macrogoltabida) strain TFA.</title>
        <authorList>
            <person name="Garcia-Romero I."/>
            <person name="Perez-Pulido A.J."/>
            <person name="Gonzalez-Flores Y.E."/>
            <person name="Reyes-Ramirez F."/>
            <person name="Santero E."/>
            <person name="Floriano B."/>
        </authorList>
    </citation>
    <scope>NUCLEOTIDE SEQUENCE [LARGE SCALE GENOMIC DNA]</scope>
    <source>
        <strain evidence="5 6">TFA</strain>
    </source>
</reference>
<dbReference type="Pfam" id="PF02563">
    <property type="entry name" value="Poly_export"/>
    <property type="match status" value="1"/>
</dbReference>
<dbReference type="RefSeq" id="WP_237233492.1">
    <property type="nucleotide sequence ID" value="NZ_CP012199.1"/>
</dbReference>
<evidence type="ECO:0000259" key="4">
    <source>
        <dbReference type="Pfam" id="PF10531"/>
    </source>
</evidence>
<keyword evidence="6" id="KW-1185">Reference proteome</keyword>
<keyword evidence="1 2" id="KW-0732">Signal</keyword>
<feature type="signal peptide" evidence="2">
    <location>
        <begin position="1"/>
        <end position="22"/>
    </location>
</feature>
<feature type="domain" description="Polysaccharide export protein N-terminal" evidence="3">
    <location>
        <begin position="56"/>
        <end position="124"/>
    </location>
</feature>
<feature type="domain" description="Soluble ligand binding" evidence="4">
    <location>
        <begin position="138"/>
        <end position="190"/>
    </location>
</feature>
<dbReference type="Pfam" id="PF10531">
    <property type="entry name" value="SLBB"/>
    <property type="match status" value="1"/>
</dbReference>
<dbReference type="PROSITE" id="PS51257">
    <property type="entry name" value="PROKAR_LIPOPROTEIN"/>
    <property type="match status" value="1"/>
</dbReference>
<dbReference type="EMBL" id="CP012199">
    <property type="protein sequence ID" value="AMG74742.1"/>
    <property type="molecule type" value="Genomic_DNA"/>
</dbReference>
<dbReference type="Gene3D" id="3.30.1950.10">
    <property type="entry name" value="wza like domain"/>
    <property type="match status" value="1"/>
</dbReference>
<dbReference type="InterPro" id="IPR019554">
    <property type="entry name" value="Soluble_ligand-bd"/>
</dbReference>
<dbReference type="PANTHER" id="PTHR33619">
    <property type="entry name" value="POLYSACCHARIDE EXPORT PROTEIN GFCE-RELATED"/>
    <property type="match status" value="1"/>
</dbReference>